<dbReference type="EMBL" id="BLQM01000601">
    <property type="protein sequence ID" value="GMH95339.1"/>
    <property type="molecule type" value="Genomic_DNA"/>
</dbReference>
<evidence type="ECO:0000313" key="2">
    <source>
        <dbReference type="EMBL" id="GMH95339.1"/>
    </source>
</evidence>
<accession>A0A9W7BRC5</accession>
<feature type="region of interest" description="Disordered" evidence="1">
    <location>
        <begin position="393"/>
        <end position="420"/>
    </location>
</feature>
<organism evidence="2 3">
    <name type="scientific">Triparma laevis f. inornata</name>
    <dbReference type="NCBI Taxonomy" id="1714386"/>
    <lineage>
        <taxon>Eukaryota</taxon>
        <taxon>Sar</taxon>
        <taxon>Stramenopiles</taxon>
        <taxon>Ochrophyta</taxon>
        <taxon>Bolidophyceae</taxon>
        <taxon>Parmales</taxon>
        <taxon>Triparmaceae</taxon>
        <taxon>Triparma</taxon>
    </lineage>
</organism>
<feature type="region of interest" description="Disordered" evidence="1">
    <location>
        <begin position="107"/>
        <end position="145"/>
    </location>
</feature>
<gene>
    <name evidence="2" type="ORF">TL16_g13131</name>
</gene>
<feature type="compositionally biased region" description="Pro residues" evidence="1">
    <location>
        <begin position="129"/>
        <end position="143"/>
    </location>
</feature>
<sequence>MSLPADPAPTALSPPYRFRSALKLSKLNAGYSICTLSDDLLSLHVNCYSQTLCKIVYHEQVEENTLGKVTEEVRKLRGSEVKEERSKFFTELLNVWLEEKEPLEHQPLQTEKYSEKYSTTTTEPEPEPEPPLPPQAVRPPTPPSKSRLIECEETLALAHSHFSSSNYASCIDSCLYAVKLHRSTSETTSTLSSISTAYSLMGDAYVALGEKKFGRAVSCYTLSLKNSDKLEVRTKLTKLKTNEKGEEASIEEIESLVKSHKVMGVEDRFKFNCTGCGECCRTADNILLTPYDLFNMTRTPNLISESAGKTFELRQHAKYKSALKYMLKDSTPICYLRPVKSSSGRCHFSYEMHKKGGDLMGYEETMNMEEDFSRPVTSDEYNLTEEEELEALKDCDLNDNDDKESDEWNEDSDSQSSSDYEKNAIKPVYSSYGKPALSCMLGMSGMPSMCSAYPMANEMTWGDFWHARSDKEDDLLYNEGGRDKRFGGVEESWLWREKFMVVENEVCEGFFEEGKKRTEAYPLPEASEEDPTIGDFLDPEGETTDLGRKELEKAWFLTLHSTATTLSQKVSSKSPRVHKVFVENLARVWFNFDSLRAGQTRAFKSWGRLKKVIEEDTRVLLRHTAVFFEQEEEQGMGEEGREERFRTLIFRLAL</sequence>
<dbReference type="Gene3D" id="1.25.40.10">
    <property type="entry name" value="Tetratricopeptide repeat domain"/>
    <property type="match status" value="1"/>
</dbReference>
<comment type="caution">
    <text evidence="2">The sequence shown here is derived from an EMBL/GenBank/DDBJ whole genome shotgun (WGS) entry which is preliminary data.</text>
</comment>
<protein>
    <submittedName>
        <fullName evidence="2">Uncharacterized protein</fullName>
    </submittedName>
</protein>
<dbReference type="Proteomes" id="UP001162640">
    <property type="component" value="Unassembled WGS sequence"/>
</dbReference>
<evidence type="ECO:0000256" key="1">
    <source>
        <dbReference type="SAM" id="MobiDB-lite"/>
    </source>
</evidence>
<evidence type="ECO:0000313" key="3">
    <source>
        <dbReference type="Proteomes" id="UP001162640"/>
    </source>
</evidence>
<dbReference type="InterPro" id="IPR011990">
    <property type="entry name" value="TPR-like_helical_dom_sf"/>
</dbReference>
<feature type="compositionally biased region" description="Acidic residues" evidence="1">
    <location>
        <begin position="397"/>
        <end position="413"/>
    </location>
</feature>
<reference evidence="3" key="1">
    <citation type="journal article" date="2023" name="Commun. Biol.">
        <title>Genome analysis of Parmales, the sister group of diatoms, reveals the evolutionary specialization of diatoms from phago-mixotrophs to photoautotrophs.</title>
        <authorList>
            <person name="Ban H."/>
            <person name="Sato S."/>
            <person name="Yoshikawa S."/>
            <person name="Yamada K."/>
            <person name="Nakamura Y."/>
            <person name="Ichinomiya M."/>
            <person name="Sato N."/>
            <person name="Blanc-Mathieu R."/>
            <person name="Endo H."/>
            <person name="Kuwata A."/>
            <person name="Ogata H."/>
        </authorList>
    </citation>
    <scope>NUCLEOTIDE SEQUENCE [LARGE SCALE GENOMIC DNA]</scope>
</reference>
<dbReference type="AlphaFoldDB" id="A0A9W7BRC5"/>
<name>A0A9W7BRC5_9STRA</name>
<proteinExistence type="predicted"/>